<dbReference type="GO" id="GO:0005549">
    <property type="term" value="F:odorant binding"/>
    <property type="evidence" value="ECO:0007669"/>
    <property type="project" value="InterPro"/>
</dbReference>
<dbReference type="InterPro" id="IPR036728">
    <property type="entry name" value="PBP_GOBP_sf"/>
</dbReference>
<dbReference type="AlphaFoldDB" id="A0A9P0GU01"/>
<feature type="signal peptide" evidence="1">
    <location>
        <begin position="1"/>
        <end position="18"/>
    </location>
</feature>
<gene>
    <name evidence="2" type="ORF">PHAECO_LOCUS9225</name>
</gene>
<evidence type="ECO:0000256" key="1">
    <source>
        <dbReference type="SAM" id="SignalP"/>
    </source>
</evidence>
<dbReference type="SUPFAM" id="SSF47565">
    <property type="entry name" value="Insect pheromone/odorant-binding proteins"/>
    <property type="match status" value="1"/>
</dbReference>
<evidence type="ECO:0000313" key="2">
    <source>
        <dbReference type="EMBL" id="CAH1171131.1"/>
    </source>
</evidence>
<keyword evidence="3" id="KW-1185">Reference proteome</keyword>
<dbReference type="CDD" id="cd23992">
    <property type="entry name" value="PBP_GOBP"/>
    <property type="match status" value="1"/>
</dbReference>
<dbReference type="OrthoDB" id="6702328at2759"/>
<dbReference type="Pfam" id="PF01395">
    <property type="entry name" value="PBP_GOBP"/>
    <property type="match status" value="1"/>
</dbReference>
<dbReference type="EMBL" id="OU896711">
    <property type="protein sequence ID" value="CAH1171131.1"/>
    <property type="molecule type" value="Genomic_DNA"/>
</dbReference>
<organism evidence="2 3">
    <name type="scientific">Phaedon cochleariae</name>
    <name type="common">Mustard beetle</name>
    <dbReference type="NCBI Taxonomy" id="80249"/>
    <lineage>
        <taxon>Eukaryota</taxon>
        <taxon>Metazoa</taxon>
        <taxon>Ecdysozoa</taxon>
        <taxon>Arthropoda</taxon>
        <taxon>Hexapoda</taxon>
        <taxon>Insecta</taxon>
        <taxon>Pterygota</taxon>
        <taxon>Neoptera</taxon>
        <taxon>Endopterygota</taxon>
        <taxon>Coleoptera</taxon>
        <taxon>Polyphaga</taxon>
        <taxon>Cucujiformia</taxon>
        <taxon>Chrysomeloidea</taxon>
        <taxon>Chrysomelidae</taxon>
        <taxon>Chrysomelinae</taxon>
        <taxon>Chrysomelini</taxon>
        <taxon>Phaedon</taxon>
    </lineage>
</organism>
<reference evidence="2" key="2">
    <citation type="submission" date="2022-10" db="EMBL/GenBank/DDBJ databases">
        <authorList>
            <consortium name="ENA_rothamsted_submissions"/>
            <consortium name="culmorum"/>
            <person name="King R."/>
        </authorList>
    </citation>
    <scope>NUCLEOTIDE SEQUENCE</scope>
</reference>
<dbReference type="Gene3D" id="1.10.238.20">
    <property type="entry name" value="Pheromone/general odorant binding protein domain"/>
    <property type="match status" value="1"/>
</dbReference>
<dbReference type="Proteomes" id="UP001153737">
    <property type="component" value="Chromosome 5"/>
</dbReference>
<proteinExistence type="predicted"/>
<protein>
    <submittedName>
        <fullName evidence="2">Uncharacterized protein</fullName>
    </submittedName>
</protein>
<sequence>MKILFSLFVMLSISSIYAQMDVSDYGVALDKVHTEMHDKCTKDHPVTHADIWRVKIGIFDDNNEEMKKYILCLWRISGMIDLDTFRLSKILLDVYLPKEVHKGNGPNMYLECAAKGRDLPAGTALQERTWVLMKCVQHADPVNFVMF</sequence>
<keyword evidence="1" id="KW-0732">Signal</keyword>
<name>A0A9P0GU01_PHACE</name>
<feature type="chain" id="PRO_5040250933" evidence="1">
    <location>
        <begin position="19"/>
        <end position="147"/>
    </location>
</feature>
<dbReference type="InterPro" id="IPR006170">
    <property type="entry name" value="PBP/GOBP"/>
</dbReference>
<evidence type="ECO:0000313" key="3">
    <source>
        <dbReference type="Proteomes" id="UP001153737"/>
    </source>
</evidence>
<reference evidence="2" key="1">
    <citation type="submission" date="2022-01" db="EMBL/GenBank/DDBJ databases">
        <authorList>
            <person name="King R."/>
        </authorList>
    </citation>
    <scope>NUCLEOTIDE SEQUENCE</scope>
</reference>
<accession>A0A9P0GU01</accession>